<evidence type="ECO:0000256" key="1">
    <source>
        <dbReference type="SAM" id="MobiDB-lite"/>
    </source>
</evidence>
<dbReference type="Proteomes" id="UP001501447">
    <property type="component" value="Unassembled WGS sequence"/>
</dbReference>
<sequence>MAVVGGALKKYKVVTASGVETVMKLNEADASRYGVAPGEPEQPAEQEKSEPKKRAAANKSRTAANKDGGTDGADD</sequence>
<accession>A0ABP6D1C7</accession>
<feature type="region of interest" description="Disordered" evidence="1">
    <location>
        <begin position="31"/>
        <end position="75"/>
    </location>
</feature>
<evidence type="ECO:0000313" key="2">
    <source>
        <dbReference type="EMBL" id="GAA2629629.1"/>
    </source>
</evidence>
<evidence type="ECO:0000313" key="3">
    <source>
        <dbReference type="Proteomes" id="UP001501447"/>
    </source>
</evidence>
<protein>
    <recommendedName>
        <fullName evidence="4">Head-to-tail connector protein</fullName>
    </recommendedName>
</protein>
<evidence type="ECO:0008006" key="4">
    <source>
        <dbReference type="Google" id="ProtNLM"/>
    </source>
</evidence>
<comment type="caution">
    <text evidence="2">The sequence shown here is derived from an EMBL/GenBank/DDBJ whole genome shotgun (WGS) entry which is preliminary data.</text>
</comment>
<name>A0ABP6D1C7_9ACTN</name>
<gene>
    <name evidence="2" type="ORF">GCM10009863_51250</name>
</gene>
<keyword evidence="3" id="KW-1185">Reference proteome</keyword>
<organism evidence="2 3">
    <name type="scientific">Streptomyces axinellae</name>
    <dbReference type="NCBI Taxonomy" id="552788"/>
    <lineage>
        <taxon>Bacteria</taxon>
        <taxon>Bacillati</taxon>
        <taxon>Actinomycetota</taxon>
        <taxon>Actinomycetes</taxon>
        <taxon>Kitasatosporales</taxon>
        <taxon>Streptomycetaceae</taxon>
        <taxon>Streptomyces</taxon>
    </lineage>
</organism>
<proteinExistence type="predicted"/>
<reference evidence="3" key="1">
    <citation type="journal article" date="2019" name="Int. J. Syst. Evol. Microbiol.">
        <title>The Global Catalogue of Microorganisms (GCM) 10K type strain sequencing project: providing services to taxonomists for standard genome sequencing and annotation.</title>
        <authorList>
            <consortium name="The Broad Institute Genomics Platform"/>
            <consortium name="The Broad Institute Genome Sequencing Center for Infectious Disease"/>
            <person name="Wu L."/>
            <person name="Ma J."/>
        </authorList>
    </citation>
    <scope>NUCLEOTIDE SEQUENCE [LARGE SCALE GENOMIC DNA]</scope>
    <source>
        <strain evidence="3">JCM 16373</strain>
    </source>
</reference>
<dbReference type="EMBL" id="BAAARJ010000018">
    <property type="protein sequence ID" value="GAA2629629.1"/>
    <property type="molecule type" value="Genomic_DNA"/>
</dbReference>